<name>A0A1H3KNE9_9BACT</name>
<keyword evidence="2" id="KW-1185">Reference proteome</keyword>
<evidence type="ECO:0000313" key="1">
    <source>
        <dbReference type="EMBL" id="SDY53671.1"/>
    </source>
</evidence>
<dbReference type="InterPro" id="IPR011044">
    <property type="entry name" value="Quino_amine_DH_bsu"/>
</dbReference>
<dbReference type="Proteomes" id="UP000199663">
    <property type="component" value="Unassembled WGS sequence"/>
</dbReference>
<dbReference type="InterPro" id="IPR025316">
    <property type="entry name" value="DUF4221"/>
</dbReference>
<evidence type="ECO:0008006" key="3">
    <source>
        <dbReference type="Google" id="ProtNLM"/>
    </source>
</evidence>
<organism evidence="1 2">
    <name type="scientific">Rhodonellum ikkaensis</name>
    <dbReference type="NCBI Taxonomy" id="336829"/>
    <lineage>
        <taxon>Bacteria</taxon>
        <taxon>Pseudomonadati</taxon>
        <taxon>Bacteroidota</taxon>
        <taxon>Cytophagia</taxon>
        <taxon>Cytophagales</taxon>
        <taxon>Cytophagaceae</taxon>
        <taxon>Rhodonellum</taxon>
    </lineage>
</organism>
<protein>
    <recommendedName>
        <fullName evidence="3">DUF4221 domain-containing protein</fullName>
    </recommendedName>
</protein>
<proteinExistence type="predicted"/>
<dbReference type="SUPFAM" id="SSF50969">
    <property type="entry name" value="YVTN repeat-like/Quinoprotein amine dehydrogenase"/>
    <property type="match status" value="1"/>
</dbReference>
<evidence type="ECO:0000313" key="2">
    <source>
        <dbReference type="Proteomes" id="UP000199663"/>
    </source>
</evidence>
<reference evidence="1 2" key="1">
    <citation type="submission" date="2016-10" db="EMBL/GenBank/DDBJ databases">
        <authorList>
            <person name="Varghese N."/>
            <person name="Submissions S."/>
        </authorList>
    </citation>
    <scope>NUCLEOTIDE SEQUENCE [LARGE SCALE GENOMIC DNA]</scope>
    <source>
        <strain evidence="1 2">DSM 17997</strain>
    </source>
</reference>
<gene>
    <name evidence="1" type="ORF">SAMN05444412_101459</name>
</gene>
<comment type="caution">
    <text evidence="1">The sequence shown here is derived from an EMBL/GenBank/DDBJ whole genome shotgun (WGS) entry which is preliminary data.</text>
</comment>
<sequence length="388" mass="44891">MKFTKSMKKTSIHIFIVWAFFSCGQGQNKEFVLETGNLEFSIPINDLASSNPGMISIYDSDSGEHVMIYNHVIKKLQISEFPSGKLKLNIPLEFENEKRNKRFTGGTLIARDSIFVTFFPPSIGMINFEGALMYEEKLPDANYSVSHIGNGSMIPLFKSHGRIYGAQPFLMDHHRMTQEDIQKQQLVYSVSLEGDSSAWHDVFYDAAYWDQGKKLSYFSWAKRGSLIYISPFYDHQIQVFDTKTNKIVEVKEVKSKHVEKFNIVNELPGNEDESVMATLESSQYETFLYDKYRDIFYRMILPAFPSDQKYDIEKLRLMERSRPVTGIMVLDHELNVLTEHIFGPYEIHSSDNFLVGKDGLYVSTNNMNRPDFSDDQMRYKLLKFTASD</sequence>
<accession>A0A1H3KNE9</accession>
<dbReference type="PROSITE" id="PS51257">
    <property type="entry name" value="PROKAR_LIPOPROTEIN"/>
    <property type="match status" value="1"/>
</dbReference>
<dbReference type="Pfam" id="PF13970">
    <property type="entry name" value="DUF4221"/>
    <property type="match status" value="1"/>
</dbReference>
<dbReference type="EMBL" id="FNQC01000001">
    <property type="protein sequence ID" value="SDY53671.1"/>
    <property type="molecule type" value="Genomic_DNA"/>
</dbReference>